<dbReference type="STRING" id="351605.Gura_0297"/>
<dbReference type="Proteomes" id="UP000006695">
    <property type="component" value="Chromosome"/>
</dbReference>
<dbReference type="NCBIfam" id="TIGR04073">
    <property type="entry name" value="exo_TIGR04073"/>
    <property type="match status" value="1"/>
</dbReference>
<evidence type="ECO:0008006" key="4">
    <source>
        <dbReference type="Google" id="ProtNLM"/>
    </source>
</evidence>
<keyword evidence="3" id="KW-1185">Reference proteome</keyword>
<evidence type="ECO:0000313" key="2">
    <source>
        <dbReference type="EMBL" id="ABQ24513.1"/>
    </source>
</evidence>
<dbReference type="OrthoDB" id="8548499at2"/>
<keyword evidence="1" id="KW-0732">Signal</keyword>
<evidence type="ECO:0000256" key="1">
    <source>
        <dbReference type="SAM" id="SignalP"/>
    </source>
</evidence>
<protein>
    <recommendedName>
        <fullName evidence="4">Exosortase system-associated protein, TIGR04073 family</fullName>
    </recommendedName>
</protein>
<feature type="chain" id="PRO_5002683419" description="Exosortase system-associated protein, TIGR04073 family" evidence="1">
    <location>
        <begin position="23"/>
        <end position="136"/>
    </location>
</feature>
<gene>
    <name evidence="2" type="ordered locus">Gura_0297</name>
</gene>
<proteinExistence type="predicted"/>
<reference evidence="2 3" key="1">
    <citation type="submission" date="2007-05" db="EMBL/GenBank/DDBJ databases">
        <title>Complete sequence of Geobacter uraniireducens Rf4.</title>
        <authorList>
            <consortium name="US DOE Joint Genome Institute"/>
            <person name="Copeland A."/>
            <person name="Lucas S."/>
            <person name="Lapidus A."/>
            <person name="Barry K."/>
            <person name="Detter J.C."/>
            <person name="Glavina del Rio T."/>
            <person name="Hammon N."/>
            <person name="Israni S."/>
            <person name="Dalin E."/>
            <person name="Tice H."/>
            <person name="Pitluck S."/>
            <person name="Chertkov O."/>
            <person name="Brettin T."/>
            <person name="Bruce D."/>
            <person name="Han C."/>
            <person name="Schmutz J."/>
            <person name="Larimer F."/>
            <person name="Land M."/>
            <person name="Hauser L."/>
            <person name="Kyrpides N."/>
            <person name="Mikhailova N."/>
            <person name="Shelobolina E."/>
            <person name="Aklujkar M."/>
            <person name="Lovley D."/>
            <person name="Richardson P."/>
        </authorList>
    </citation>
    <scope>NUCLEOTIDE SEQUENCE [LARGE SCALE GENOMIC DNA]</scope>
    <source>
        <strain evidence="2 3">Rf4</strain>
    </source>
</reference>
<dbReference type="RefSeq" id="WP_011937240.1">
    <property type="nucleotide sequence ID" value="NC_009483.1"/>
</dbReference>
<dbReference type="AlphaFoldDB" id="A5GD40"/>
<dbReference type="KEGG" id="gur:Gura_0297"/>
<dbReference type="HOGENOM" id="CLU_147355_0_0_7"/>
<dbReference type="EMBL" id="CP000698">
    <property type="protein sequence ID" value="ABQ24513.1"/>
    <property type="molecule type" value="Genomic_DNA"/>
</dbReference>
<feature type="signal peptide" evidence="1">
    <location>
        <begin position="1"/>
        <end position="22"/>
    </location>
</feature>
<evidence type="ECO:0000313" key="3">
    <source>
        <dbReference type="Proteomes" id="UP000006695"/>
    </source>
</evidence>
<organism evidence="2 3">
    <name type="scientific">Geotalea uraniireducens (strain Rf4)</name>
    <name type="common">Geobacter uraniireducens</name>
    <dbReference type="NCBI Taxonomy" id="351605"/>
    <lineage>
        <taxon>Bacteria</taxon>
        <taxon>Pseudomonadati</taxon>
        <taxon>Thermodesulfobacteriota</taxon>
        <taxon>Desulfuromonadia</taxon>
        <taxon>Geobacterales</taxon>
        <taxon>Geobacteraceae</taxon>
        <taxon>Geotalea</taxon>
    </lineage>
</organism>
<accession>A5GD40</accession>
<sequence length="136" mass="15230">MRIFAVILPLVLLCLFTIPSFAQEAQQSEAIAEKMAFKLVRGVTNVTTGIAEIPKQSYLTIRDRGNIGYVVGPIKGFGMAIYRTLMGAVETVFFLVPQPGYYDPIIDPEYVWNGWEEKRVESRKAKEPESGVKKGE</sequence>
<name>A5GD40_GEOUR</name>
<dbReference type="InterPro" id="IPR023824">
    <property type="entry name" value="CHP04073_exosortase-affil"/>
</dbReference>